<dbReference type="Gene3D" id="3.30.40.10">
    <property type="entry name" value="Zinc/RING finger domain, C3HC4 (zinc finger)"/>
    <property type="match status" value="1"/>
</dbReference>
<dbReference type="PROSITE" id="PS51533">
    <property type="entry name" value="ADD"/>
    <property type="match status" value="1"/>
</dbReference>
<dbReference type="RefSeq" id="XP_026685251.1">
    <property type="nucleotide sequence ID" value="XM_026829450.1"/>
</dbReference>
<dbReference type="PANTHER" id="PTHR46357:SF1">
    <property type="entry name" value="TRANSCRIPTIONAL REGULATOR ATRX"/>
    <property type="match status" value="1"/>
</dbReference>
<evidence type="ECO:0000256" key="1">
    <source>
        <dbReference type="ARBA" id="ARBA00004123"/>
    </source>
</evidence>
<comment type="similarity">
    <text evidence="2">Belongs to the SNF2/RAD54 helicase family.</text>
</comment>
<evidence type="ECO:0000256" key="11">
    <source>
        <dbReference type="ARBA" id="ARBA00023204"/>
    </source>
</evidence>
<dbReference type="GO" id="GO:0003678">
    <property type="term" value="F:DNA helicase activity"/>
    <property type="evidence" value="ECO:0007669"/>
    <property type="project" value="UniProtKB-EC"/>
</dbReference>
<keyword evidence="10" id="KW-0238">DNA-binding</keyword>
<dbReference type="KEGG" id="dci:103517312"/>
<evidence type="ECO:0000256" key="5">
    <source>
        <dbReference type="ARBA" id="ARBA00022763"/>
    </source>
</evidence>
<dbReference type="InterPro" id="IPR041430">
    <property type="entry name" value="ADD_ATRX"/>
</dbReference>
<dbReference type="GO" id="GO:0006281">
    <property type="term" value="P:DNA repair"/>
    <property type="evidence" value="ECO:0007669"/>
    <property type="project" value="UniProtKB-KW"/>
</dbReference>
<keyword evidence="9" id="KW-0067">ATP-binding</keyword>
<dbReference type="PANTHER" id="PTHR46357">
    <property type="entry name" value="TRANSCRIPTIONAL REGULATOR ATRX"/>
    <property type="match status" value="1"/>
</dbReference>
<dbReference type="InterPro" id="IPR052131">
    <property type="entry name" value="ATRX_domain-containing"/>
</dbReference>
<dbReference type="InterPro" id="IPR011011">
    <property type="entry name" value="Znf_FYVE_PHD"/>
</dbReference>
<evidence type="ECO:0000256" key="3">
    <source>
        <dbReference type="ARBA" id="ARBA00022723"/>
    </source>
</evidence>
<evidence type="ECO:0000256" key="6">
    <source>
        <dbReference type="ARBA" id="ARBA00022771"/>
    </source>
</evidence>
<keyword evidence="6" id="KW-0863">Zinc-finger</keyword>
<evidence type="ECO:0000313" key="16">
    <source>
        <dbReference type="Proteomes" id="UP000079169"/>
    </source>
</evidence>
<dbReference type="CDD" id="cd11726">
    <property type="entry name" value="ADDz_ATRX"/>
    <property type="match status" value="1"/>
</dbReference>
<keyword evidence="3" id="KW-0479">Metal-binding</keyword>
<keyword evidence="11" id="KW-0234">DNA repair</keyword>
<dbReference type="GeneID" id="103517312"/>
<evidence type="ECO:0000313" key="17">
    <source>
        <dbReference type="RefSeq" id="XP_026685251.1"/>
    </source>
</evidence>
<dbReference type="GO" id="GO:0005634">
    <property type="term" value="C:nucleus"/>
    <property type="evidence" value="ECO:0007669"/>
    <property type="project" value="UniProtKB-SubCell"/>
</dbReference>
<keyword evidence="7" id="KW-0378">Hydrolase</keyword>
<evidence type="ECO:0000256" key="4">
    <source>
        <dbReference type="ARBA" id="ARBA00022741"/>
    </source>
</evidence>
<dbReference type="InterPro" id="IPR025766">
    <property type="entry name" value="ADD"/>
</dbReference>
<reference evidence="17" key="1">
    <citation type="submission" date="2025-08" db="UniProtKB">
        <authorList>
            <consortium name="RefSeq"/>
        </authorList>
    </citation>
    <scope>IDENTIFICATION</scope>
</reference>
<feature type="domain" description="PHD-type" evidence="15">
    <location>
        <begin position="1"/>
        <end position="125"/>
    </location>
</feature>
<evidence type="ECO:0000256" key="14">
    <source>
        <dbReference type="SAM" id="MobiDB-lite"/>
    </source>
</evidence>
<dbReference type="GO" id="GO:0031297">
    <property type="term" value="P:replication fork processing"/>
    <property type="evidence" value="ECO:0007669"/>
    <property type="project" value="TreeGrafter"/>
</dbReference>
<proteinExistence type="inferred from homology"/>
<evidence type="ECO:0000256" key="8">
    <source>
        <dbReference type="ARBA" id="ARBA00022833"/>
    </source>
</evidence>
<evidence type="ECO:0000256" key="7">
    <source>
        <dbReference type="ARBA" id="ARBA00022801"/>
    </source>
</evidence>
<dbReference type="PaxDb" id="121845-A0A3Q0J9Z0"/>
<evidence type="ECO:0000256" key="13">
    <source>
        <dbReference type="ARBA" id="ARBA00047995"/>
    </source>
</evidence>
<dbReference type="SUPFAM" id="SSF57903">
    <property type="entry name" value="FYVE/PHD zinc finger"/>
    <property type="match status" value="1"/>
</dbReference>
<evidence type="ECO:0000256" key="2">
    <source>
        <dbReference type="ARBA" id="ARBA00007025"/>
    </source>
</evidence>
<dbReference type="GO" id="GO:0008270">
    <property type="term" value="F:zinc ion binding"/>
    <property type="evidence" value="ECO:0007669"/>
    <property type="project" value="UniProtKB-KW"/>
</dbReference>
<evidence type="ECO:0000256" key="12">
    <source>
        <dbReference type="ARBA" id="ARBA00023242"/>
    </source>
</evidence>
<keyword evidence="16" id="KW-1185">Reference proteome</keyword>
<gene>
    <name evidence="17" type="primary">LOC103517312</name>
</gene>
<dbReference type="GO" id="GO:0016787">
    <property type="term" value="F:hydrolase activity"/>
    <property type="evidence" value="ECO:0007669"/>
    <property type="project" value="UniProtKB-KW"/>
</dbReference>
<dbReference type="STRING" id="121845.A0A3Q0J9Z0"/>
<dbReference type="InterPro" id="IPR013083">
    <property type="entry name" value="Znf_RING/FYVE/PHD"/>
</dbReference>
<evidence type="ECO:0000256" key="9">
    <source>
        <dbReference type="ARBA" id="ARBA00022840"/>
    </source>
</evidence>
<evidence type="ECO:0000256" key="10">
    <source>
        <dbReference type="ARBA" id="ARBA00023125"/>
    </source>
</evidence>
<dbReference type="GO" id="GO:0010468">
    <property type="term" value="P:regulation of gene expression"/>
    <property type="evidence" value="ECO:0007669"/>
    <property type="project" value="UniProtKB-ARBA"/>
</dbReference>
<sequence length="549" mass="60862">MCDEHIPIIVNKHHLFVGHPILKTLVCKDCFKFYGDGNFDRGDDGVDLYCRWCAEGGTLFCCSNCPNVFCKKCVRQNLGIAEMKKVNDASSWSCYVCEPKQLWGYRGMFSTISQLLTDFRTGNVLIPDSEKDTDLAGCCTFSQDKKQLVKSNKLLNQYCPGVIIPQVKIKMGPPPRVKSPLVVIPNYSNQSRVEEEEPGSQVSDFFANGHFLEAALTQSQSPPLIPTPTIAPTPQPRIPMAPGTYILVRQPSPRTQLIRPKNLSMLQAAPYKRAPYSPRQSIPPGPRRHTPNILRSQQRMPSLQYNKPRAQTPGPRSNVSYVVRAPSLPAPAPHKPNAIASPVVQSGAGKEIPTADWFNNVLDQALLSADFYKDELVRLKLNNVSLLLGNNIDRRTDPRVISTVRKLNWIMKSMLEQGLDIRRTVSRMYPKTDTQAESVNLAKLHKMKGLPYVSPGSVAATPALVPLATPARVIPASPVTTTPYSAMNGNNKTATNSDVVDLVSDDEDDSTRKTGHAFFKQNHAITIHTHHCQQTPPICWSSHIENIGV</sequence>
<keyword evidence="12" id="KW-0539">Nucleus</keyword>
<protein>
    <submittedName>
        <fullName evidence="17">Uncharacterized protein LOC103517312</fullName>
    </submittedName>
</protein>
<name>A0A3Q0J9Z0_DIACI</name>
<dbReference type="Proteomes" id="UP000079169">
    <property type="component" value="Unplaced"/>
</dbReference>
<dbReference type="GO" id="GO:0006338">
    <property type="term" value="P:chromatin remodeling"/>
    <property type="evidence" value="ECO:0007669"/>
    <property type="project" value="TreeGrafter"/>
</dbReference>
<keyword evidence="5" id="KW-0227">DNA damage</keyword>
<comment type="subcellular location">
    <subcellularLocation>
        <location evidence="1">Nucleus</location>
    </subcellularLocation>
</comment>
<dbReference type="GO" id="GO:0005721">
    <property type="term" value="C:pericentric heterochromatin"/>
    <property type="evidence" value="ECO:0007669"/>
    <property type="project" value="TreeGrafter"/>
</dbReference>
<keyword evidence="4" id="KW-0547">Nucleotide-binding</keyword>
<comment type="catalytic activity">
    <reaction evidence="13">
        <text>ATP + H2O = ADP + phosphate + H(+)</text>
        <dbReference type="Rhea" id="RHEA:13065"/>
        <dbReference type="ChEBI" id="CHEBI:15377"/>
        <dbReference type="ChEBI" id="CHEBI:15378"/>
        <dbReference type="ChEBI" id="CHEBI:30616"/>
        <dbReference type="ChEBI" id="CHEBI:43474"/>
        <dbReference type="ChEBI" id="CHEBI:456216"/>
        <dbReference type="EC" id="3.6.4.12"/>
    </reaction>
</comment>
<evidence type="ECO:0000259" key="15">
    <source>
        <dbReference type="PROSITE" id="PS51533"/>
    </source>
</evidence>
<keyword evidence="8" id="KW-0862">Zinc</keyword>
<dbReference type="Pfam" id="PF17981">
    <property type="entry name" value="ADD_ATRX"/>
    <property type="match status" value="1"/>
</dbReference>
<accession>A0A3Q0J9Z0</accession>
<feature type="region of interest" description="Disordered" evidence="14">
    <location>
        <begin position="273"/>
        <end position="292"/>
    </location>
</feature>
<dbReference type="GO" id="GO:0031490">
    <property type="term" value="F:chromatin DNA binding"/>
    <property type="evidence" value="ECO:0007669"/>
    <property type="project" value="TreeGrafter"/>
</dbReference>
<dbReference type="AlphaFoldDB" id="A0A3Q0J9Z0"/>
<dbReference type="GO" id="GO:0005524">
    <property type="term" value="F:ATP binding"/>
    <property type="evidence" value="ECO:0007669"/>
    <property type="project" value="UniProtKB-KW"/>
</dbReference>
<organism evidence="16 17">
    <name type="scientific">Diaphorina citri</name>
    <name type="common">Asian citrus psyllid</name>
    <dbReference type="NCBI Taxonomy" id="121845"/>
    <lineage>
        <taxon>Eukaryota</taxon>
        <taxon>Metazoa</taxon>
        <taxon>Ecdysozoa</taxon>
        <taxon>Arthropoda</taxon>
        <taxon>Hexapoda</taxon>
        <taxon>Insecta</taxon>
        <taxon>Pterygota</taxon>
        <taxon>Neoptera</taxon>
        <taxon>Paraneoptera</taxon>
        <taxon>Hemiptera</taxon>
        <taxon>Sternorrhyncha</taxon>
        <taxon>Psylloidea</taxon>
        <taxon>Psyllidae</taxon>
        <taxon>Diaphorininae</taxon>
        <taxon>Diaphorina</taxon>
    </lineage>
</organism>